<dbReference type="WBParaSite" id="PSU_v2.g17362.t1">
    <property type="protein sequence ID" value="PSU_v2.g17362.t1"/>
    <property type="gene ID" value="PSU_v2.g17362"/>
</dbReference>
<evidence type="ECO:0000313" key="2">
    <source>
        <dbReference type="WBParaSite" id="PSU_v2.g17362.t1"/>
    </source>
</evidence>
<organism evidence="1 2">
    <name type="scientific">Panagrolaimus superbus</name>
    <dbReference type="NCBI Taxonomy" id="310955"/>
    <lineage>
        <taxon>Eukaryota</taxon>
        <taxon>Metazoa</taxon>
        <taxon>Ecdysozoa</taxon>
        <taxon>Nematoda</taxon>
        <taxon>Chromadorea</taxon>
        <taxon>Rhabditida</taxon>
        <taxon>Tylenchina</taxon>
        <taxon>Panagrolaimomorpha</taxon>
        <taxon>Panagrolaimoidea</taxon>
        <taxon>Panagrolaimidae</taxon>
        <taxon>Panagrolaimus</taxon>
    </lineage>
</organism>
<reference evidence="2" key="1">
    <citation type="submission" date="2022-11" db="UniProtKB">
        <authorList>
            <consortium name="WormBaseParasite"/>
        </authorList>
    </citation>
    <scope>IDENTIFICATION</scope>
</reference>
<sequence length="154" mass="18254">MISYDITRKCQQPRWRSVSPGFRIPLTRKDIVADNKREQILYRKKPPNFRKVPAFTIQTEQQNTRPFTPAKTKFCHRSQSVTPEDERFIRIYEDRRLPIRLIDTSGTGMSRTIEWQLDPNRLSPINARELLKQFSLGLPIEKQVNKNFINNLLN</sequence>
<protein>
    <submittedName>
        <fullName evidence="2">Uncharacterized protein</fullName>
    </submittedName>
</protein>
<proteinExistence type="predicted"/>
<name>A0A914YF29_9BILA</name>
<accession>A0A914YF29</accession>
<keyword evidence="1" id="KW-1185">Reference proteome</keyword>
<dbReference type="AlphaFoldDB" id="A0A914YF29"/>
<dbReference type="Proteomes" id="UP000887577">
    <property type="component" value="Unplaced"/>
</dbReference>
<evidence type="ECO:0000313" key="1">
    <source>
        <dbReference type="Proteomes" id="UP000887577"/>
    </source>
</evidence>